<organism evidence="12 13">
    <name type="scientific">Actinomycetospora chibensis</name>
    <dbReference type="NCBI Taxonomy" id="663606"/>
    <lineage>
        <taxon>Bacteria</taxon>
        <taxon>Bacillati</taxon>
        <taxon>Actinomycetota</taxon>
        <taxon>Actinomycetes</taxon>
        <taxon>Pseudonocardiales</taxon>
        <taxon>Pseudonocardiaceae</taxon>
        <taxon>Actinomycetospora</taxon>
    </lineage>
</organism>
<dbReference type="InterPro" id="IPR004101">
    <property type="entry name" value="Mur_ligase_C"/>
</dbReference>
<dbReference type="InterPro" id="IPR036615">
    <property type="entry name" value="Mur_ligase_C_dom_sf"/>
</dbReference>
<dbReference type="RefSeq" id="WP_274190173.1">
    <property type="nucleotide sequence ID" value="NZ_BAABHN010000027.1"/>
</dbReference>
<name>A0ABV9RHZ7_9PSEU</name>
<feature type="region of interest" description="Disordered" evidence="9">
    <location>
        <begin position="403"/>
        <end position="430"/>
    </location>
</feature>
<dbReference type="Proteomes" id="UP001595909">
    <property type="component" value="Unassembled WGS sequence"/>
</dbReference>
<evidence type="ECO:0000313" key="13">
    <source>
        <dbReference type="Proteomes" id="UP001595909"/>
    </source>
</evidence>
<keyword evidence="13" id="KW-1185">Reference proteome</keyword>
<evidence type="ECO:0000256" key="9">
    <source>
        <dbReference type="SAM" id="MobiDB-lite"/>
    </source>
</evidence>
<dbReference type="InterPro" id="IPR036565">
    <property type="entry name" value="Mur-like_cat_sf"/>
</dbReference>
<evidence type="ECO:0000256" key="2">
    <source>
        <dbReference type="ARBA" id="ARBA00004752"/>
    </source>
</evidence>
<dbReference type="PANTHER" id="PTHR43692:SF1">
    <property type="entry name" value="UDP-N-ACETYLMURAMOYLALANINE--D-GLUTAMATE LIGASE"/>
    <property type="match status" value="1"/>
</dbReference>
<comment type="pathway">
    <text evidence="2 7 8">Cell wall biogenesis; peptidoglycan biosynthesis.</text>
</comment>
<evidence type="ECO:0000259" key="10">
    <source>
        <dbReference type="Pfam" id="PF02875"/>
    </source>
</evidence>
<dbReference type="PANTHER" id="PTHR43692">
    <property type="entry name" value="UDP-N-ACETYLMURAMOYLALANINE--D-GLUTAMATE LIGASE"/>
    <property type="match status" value="1"/>
</dbReference>
<comment type="subcellular location">
    <subcellularLocation>
        <location evidence="1 7 8">Cytoplasm</location>
    </subcellularLocation>
</comment>
<evidence type="ECO:0000256" key="4">
    <source>
        <dbReference type="ARBA" id="ARBA00022598"/>
    </source>
</evidence>
<keyword evidence="4 7" id="KW-0436">Ligase</keyword>
<evidence type="ECO:0000259" key="11">
    <source>
        <dbReference type="Pfam" id="PF08245"/>
    </source>
</evidence>
<keyword evidence="7 8" id="KW-0132">Cell division</keyword>
<accession>A0ABV9RHZ7</accession>
<dbReference type="EMBL" id="JBHSIM010000027">
    <property type="protein sequence ID" value="MFC4833335.1"/>
    <property type="molecule type" value="Genomic_DNA"/>
</dbReference>
<evidence type="ECO:0000256" key="6">
    <source>
        <dbReference type="ARBA" id="ARBA00022840"/>
    </source>
</evidence>
<keyword evidence="7 8" id="KW-0131">Cell cycle</keyword>
<dbReference type="Pfam" id="PF08245">
    <property type="entry name" value="Mur_ligase_M"/>
    <property type="match status" value="1"/>
</dbReference>
<proteinExistence type="inferred from homology"/>
<evidence type="ECO:0000256" key="5">
    <source>
        <dbReference type="ARBA" id="ARBA00022741"/>
    </source>
</evidence>
<gene>
    <name evidence="7 12" type="primary">murD</name>
    <name evidence="12" type="ORF">ACFPEL_13060</name>
</gene>
<evidence type="ECO:0000313" key="12">
    <source>
        <dbReference type="EMBL" id="MFC4833335.1"/>
    </source>
</evidence>
<dbReference type="EC" id="6.3.2.9" evidence="7 8"/>
<evidence type="ECO:0000256" key="8">
    <source>
        <dbReference type="RuleBase" id="RU003664"/>
    </source>
</evidence>
<dbReference type="SUPFAM" id="SSF51984">
    <property type="entry name" value="MurCD N-terminal domain"/>
    <property type="match status" value="1"/>
</dbReference>
<feature type="binding site" evidence="7">
    <location>
        <begin position="118"/>
        <end position="124"/>
    </location>
    <ligand>
        <name>ATP</name>
        <dbReference type="ChEBI" id="CHEBI:30616"/>
    </ligand>
</feature>
<evidence type="ECO:0000256" key="1">
    <source>
        <dbReference type="ARBA" id="ARBA00004496"/>
    </source>
</evidence>
<feature type="region of interest" description="Disordered" evidence="9">
    <location>
        <begin position="477"/>
        <end position="504"/>
    </location>
</feature>
<reference evidence="13" key="1">
    <citation type="journal article" date="2019" name="Int. J. Syst. Evol. Microbiol.">
        <title>The Global Catalogue of Microorganisms (GCM) 10K type strain sequencing project: providing services to taxonomists for standard genome sequencing and annotation.</title>
        <authorList>
            <consortium name="The Broad Institute Genomics Platform"/>
            <consortium name="The Broad Institute Genome Sequencing Center for Infectious Disease"/>
            <person name="Wu L."/>
            <person name="Ma J."/>
        </authorList>
    </citation>
    <scope>NUCLEOTIDE SEQUENCE [LARGE SCALE GENOMIC DNA]</scope>
    <source>
        <strain evidence="13">CCUG 50347</strain>
    </source>
</reference>
<evidence type="ECO:0000256" key="3">
    <source>
        <dbReference type="ARBA" id="ARBA00022490"/>
    </source>
</evidence>
<dbReference type="InterPro" id="IPR013221">
    <property type="entry name" value="Mur_ligase_cen"/>
</dbReference>
<dbReference type="SUPFAM" id="SSF53623">
    <property type="entry name" value="MurD-like peptide ligases, catalytic domain"/>
    <property type="match status" value="1"/>
</dbReference>
<feature type="domain" description="Mur ligase C-terminal" evidence="10">
    <location>
        <begin position="319"/>
        <end position="451"/>
    </location>
</feature>
<keyword evidence="7 8" id="KW-0573">Peptidoglycan synthesis</keyword>
<dbReference type="Gene3D" id="3.90.190.20">
    <property type="entry name" value="Mur ligase, C-terminal domain"/>
    <property type="match status" value="1"/>
</dbReference>
<feature type="domain" description="Mur ligase central" evidence="11">
    <location>
        <begin position="116"/>
        <end position="226"/>
    </location>
</feature>
<comment type="function">
    <text evidence="7 8">Cell wall formation. Catalyzes the addition of glutamate to the nucleotide precursor UDP-N-acetylmuramoyl-L-alanine (UMA).</text>
</comment>
<dbReference type="Gene3D" id="3.40.1190.10">
    <property type="entry name" value="Mur-like, catalytic domain"/>
    <property type="match status" value="1"/>
</dbReference>
<keyword evidence="7 8" id="KW-0133">Cell shape</keyword>
<keyword evidence="7 8" id="KW-0961">Cell wall biogenesis/degradation</keyword>
<dbReference type="HAMAP" id="MF_00639">
    <property type="entry name" value="MurD"/>
    <property type="match status" value="1"/>
</dbReference>
<sequence length="504" mass="50872">MTAWHDRHVLVAGARRTGVSVVDVLLHLGARVTVADGDPAQLDLLGDRPVARTRELSALPEGADLVVTSPGFRTDSPLALAARAASVPMVGEPELAWWLGDDPAICPDGPPRWLVVTGTNGKTTTTTMLEAILRAAGEDTVACGNIGLPVVDALRAGHRVLAVELSSFQLEWSPSVRPFAGAVLNLAEDHLDWHGSMAAYGAAKARVLRGDVAVAGLDDHEAAALLIAAPAPRHVGFTRGEPGPGELGIVDGHLVDRAFGAPEADPDADAVPLAPVGDVAPPGPPGELNALAAAALARAHGVAPEAVAAGLRAVAPGPHRGAVVAEAGGVRWVDDSKATNPHAAAASLAAHPRVVWVAGGLLKGADVGELVVAHRDRLAGAVVLGRDRDRVHAALTRHAPEVPVLDVGGGDDGPVSDDRQDPDAGMRGMTRAARAAATLAAPGDTVLLAPAAASMDMFRDYAARGDAFAAAARSVAGGVGPHGAASPPDPDPAPETVSGPGGAA</sequence>
<dbReference type="Pfam" id="PF02875">
    <property type="entry name" value="Mur_ligase_C"/>
    <property type="match status" value="1"/>
</dbReference>
<keyword evidence="3 7" id="KW-0963">Cytoplasm</keyword>
<protein>
    <recommendedName>
        <fullName evidence="7 8">UDP-N-acetylmuramoylalanine--D-glutamate ligase</fullName>
        <ecNumber evidence="7 8">6.3.2.9</ecNumber>
    </recommendedName>
    <alternativeName>
        <fullName evidence="7">D-glutamic acid-adding enzyme</fullName>
    </alternativeName>
    <alternativeName>
        <fullName evidence="7">UDP-N-acetylmuramoyl-L-alanyl-D-glutamate synthetase</fullName>
    </alternativeName>
</protein>
<comment type="catalytic activity">
    <reaction evidence="7 8">
        <text>UDP-N-acetyl-alpha-D-muramoyl-L-alanine + D-glutamate + ATP = UDP-N-acetyl-alpha-D-muramoyl-L-alanyl-D-glutamate + ADP + phosphate + H(+)</text>
        <dbReference type="Rhea" id="RHEA:16429"/>
        <dbReference type="ChEBI" id="CHEBI:15378"/>
        <dbReference type="ChEBI" id="CHEBI:29986"/>
        <dbReference type="ChEBI" id="CHEBI:30616"/>
        <dbReference type="ChEBI" id="CHEBI:43474"/>
        <dbReference type="ChEBI" id="CHEBI:83898"/>
        <dbReference type="ChEBI" id="CHEBI:83900"/>
        <dbReference type="ChEBI" id="CHEBI:456216"/>
        <dbReference type="EC" id="6.3.2.9"/>
    </reaction>
</comment>
<dbReference type="InterPro" id="IPR005762">
    <property type="entry name" value="MurD"/>
</dbReference>
<dbReference type="SUPFAM" id="SSF53244">
    <property type="entry name" value="MurD-like peptide ligases, peptide-binding domain"/>
    <property type="match status" value="1"/>
</dbReference>
<keyword evidence="6 7" id="KW-0067">ATP-binding</keyword>
<dbReference type="NCBIfam" id="TIGR01087">
    <property type="entry name" value="murD"/>
    <property type="match status" value="1"/>
</dbReference>
<dbReference type="GO" id="GO:0008764">
    <property type="term" value="F:UDP-N-acetylmuramoylalanine-D-glutamate ligase activity"/>
    <property type="evidence" value="ECO:0007669"/>
    <property type="project" value="UniProtKB-EC"/>
</dbReference>
<evidence type="ECO:0000256" key="7">
    <source>
        <dbReference type="HAMAP-Rule" id="MF_00639"/>
    </source>
</evidence>
<comment type="caution">
    <text evidence="12">The sequence shown here is derived from an EMBL/GenBank/DDBJ whole genome shotgun (WGS) entry which is preliminary data.</text>
</comment>
<dbReference type="Gene3D" id="3.40.50.720">
    <property type="entry name" value="NAD(P)-binding Rossmann-like Domain"/>
    <property type="match status" value="1"/>
</dbReference>
<keyword evidence="5 7" id="KW-0547">Nucleotide-binding</keyword>
<comment type="similarity">
    <text evidence="7">Belongs to the MurCDEF family.</text>
</comment>